<dbReference type="InterPro" id="IPR052556">
    <property type="entry name" value="PolySynth_Transporter"/>
</dbReference>
<feature type="transmembrane region" description="Helical" evidence="5">
    <location>
        <begin position="299"/>
        <end position="318"/>
    </location>
</feature>
<dbReference type="InterPro" id="IPR002797">
    <property type="entry name" value="Polysacc_synth"/>
</dbReference>
<feature type="transmembrane region" description="Helical" evidence="5">
    <location>
        <begin position="12"/>
        <end position="32"/>
    </location>
</feature>
<dbReference type="PANTHER" id="PTHR43424">
    <property type="entry name" value="LOCUS PUTATIVE PROTEIN 1-RELATED"/>
    <property type="match status" value="1"/>
</dbReference>
<feature type="transmembrane region" description="Helical" evidence="5">
    <location>
        <begin position="225"/>
        <end position="248"/>
    </location>
</feature>
<keyword evidence="3 5" id="KW-1133">Transmembrane helix</keyword>
<protein>
    <submittedName>
        <fullName evidence="6">Putative Membrane protein involved in the export of O-antigen and teichoic acid</fullName>
    </submittedName>
</protein>
<evidence type="ECO:0000313" key="6">
    <source>
        <dbReference type="EMBL" id="CRH06894.1"/>
    </source>
</evidence>
<feature type="transmembrane region" description="Helical" evidence="5">
    <location>
        <begin position="330"/>
        <end position="349"/>
    </location>
</feature>
<feature type="transmembrane region" description="Helical" evidence="5">
    <location>
        <begin position="44"/>
        <end position="67"/>
    </location>
</feature>
<keyword evidence="4 5" id="KW-0472">Membrane</keyword>
<feature type="transmembrane region" description="Helical" evidence="5">
    <location>
        <begin position="154"/>
        <end position="172"/>
    </location>
</feature>
<keyword evidence="2 5" id="KW-0812">Transmembrane</keyword>
<dbReference type="GO" id="GO:0016020">
    <property type="term" value="C:membrane"/>
    <property type="evidence" value="ECO:0007669"/>
    <property type="project" value="UniProtKB-SubCell"/>
</dbReference>
<feature type="transmembrane region" description="Helical" evidence="5">
    <location>
        <begin position="395"/>
        <end position="413"/>
    </location>
</feature>
<feature type="transmembrane region" description="Helical" evidence="5">
    <location>
        <begin position="369"/>
        <end position="389"/>
    </location>
</feature>
<evidence type="ECO:0000256" key="5">
    <source>
        <dbReference type="SAM" id="Phobius"/>
    </source>
</evidence>
<dbReference type="PANTHER" id="PTHR43424:SF1">
    <property type="entry name" value="LOCUS PUTATIVE PROTEIN 1-RELATED"/>
    <property type="match status" value="1"/>
</dbReference>
<dbReference type="Pfam" id="PF01943">
    <property type="entry name" value="Polysacc_synt"/>
    <property type="match status" value="1"/>
</dbReference>
<evidence type="ECO:0000256" key="1">
    <source>
        <dbReference type="ARBA" id="ARBA00004141"/>
    </source>
</evidence>
<accession>A0A1S7LLA5</accession>
<reference evidence="6" key="1">
    <citation type="submission" date="2015-04" db="EMBL/GenBank/DDBJ databases">
        <authorList>
            <person name="Syromyatnikov M.Y."/>
            <person name="Popov V.N."/>
        </authorList>
    </citation>
    <scope>NUCLEOTIDE SEQUENCE</scope>
    <source>
        <strain evidence="6">MO-1</strain>
    </source>
</reference>
<evidence type="ECO:0000256" key="2">
    <source>
        <dbReference type="ARBA" id="ARBA00022692"/>
    </source>
</evidence>
<feature type="transmembrane region" description="Helical" evidence="5">
    <location>
        <begin position="88"/>
        <end position="110"/>
    </location>
</feature>
<feature type="transmembrane region" description="Helical" evidence="5">
    <location>
        <begin position="178"/>
        <end position="201"/>
    </location>
</feature>
<feature type="transmembrane region" description="Helical" evidence="5">
    <location>
        <begin position="254"/>
        <end position="279"/>
    </location>
</feature>
<dbReference type="CDD" id="cd13128">
    <property type="entry name" value="MATE_Wzx_like"/>
    <property type="match status" value="1"/>
</dbReference>
<proteinExistence type="predicted"/>
<name>A0A1S7LLA5_MAGMO</name>
<evidence type="ECO:0000256" key="4">
    <source>
        <dbReference type="ARBA" id="ARBA00023136"/>
    </source>
</evidence>
<feature type="transmembrane region" description="Helical" evidence="5">
    <location>
        <begin position="122"/>
        <end position="142"/>
    </location>
</feature>
<comment type="subcellular location">
    <subcellularLocation>
        <location evidence="1">Membrane</location>
        <topology evidence="1">Multi-pass membrane protein</topology>
    </subcellularLocation>
</comment>
<evidence type="ECO:0000256" key="3">
    <source>
        <dbReference type="ARBA" id="ARBA00022989"/>
    </source>
</evidence>
<dbReference type="EMBL" id="LO017727">
    <property type="protein sequence ID" value="CRH06894.1"/>
    <property type="molecule type" value="Genomic_DNA"/>
</dbReference>
<gene>
    <name evidence="6" type="ORF">MAGMO_2744</name>
</gene>
<sequence>MSFRKRITANFLWLLLSELVGRGAIIIGGIYLSRVLGVESYGLFVLAQSTIQGFWLAVDMGSGLYGVREIARNPEQAARVINPLLTMRITFGIAIYGLLVLVVWGLPAMGASWQGTVLDGPLAMVLLAAGLYLIIYSFYPDWILKGLEGFRELPYGRVLAALLFIVGIVSWVEGPEGLVLAGSIWALSYLAGSGLLFYRLVKTTGYRFRPDWRLPVWWGHLRESIFYSLSSLLMMAYNYLPLLLIMGWHSETILGLFAAPFRIILAIGSAGYLLATAFFPSMARLYQQDRPQLVRRYRALRWLLLIAGCAVAIIGSLMAEPVVLTLFGQAYRESVAVFAVAIWLVPIMFARFSNGSLLQATGYQRSHNVASATGAVGSLLFGLWLIPLWGAVGAAWSLLGAELMMSVAMYLSVRKHILNPTLKRVEEGV</sequence>
<dbReference type="AlphaFoldDB" id="A0A1S7LLA5"/>
<organism evidence="6">
    <name type="scientific">Magnetococcus massalia (strain MO-1)</name>
    <dbReference type="NCBI Taxonomy" id="451514"/>
    <lineage>
        <taxon>Bacteria</taxon>
        <taxon>Pseudomonadati</taxon>
        <taxon>Pseudomonadota</taxon>
        <taxon>Magnetococcia</taxon>
        <taxon>Magnetococcales</taxon>
        <taxon>Magnetococcaceae</taxon>
        <taxon>Magnetococcus</taxon>
    </lineage>
</organism>